<feature type="domain" description="Histidine kinase" evidence="15">
    <location>
        <begin position="243"/>
        <end position="458"/>
    </location>
</feature>
<dbReference type="CDD" id="cd06225">
    <property type="entry name" value="HAMP"/>
    <property type="match status" value="1"/>
</dbReference>
<evidence type="ECO:0000256" key="1">
    <source>
        <dbReference type="ARBA" id="ARBA00000085"/>
    </source>
</evidence>
<dbReference type="Pfam" id="PF00512">
    <property type="entry name" value="HisKA"/>
    <property type="match status" value="1"/>
</dbReference>
<dbReference type="SMART" id="SM00304">
    <property type="entry name" value="HAMP"/>
    <property type="match status" value="1"/>
</dbReference>
<dbReference type="SMART" id="SM00387">
    <property type="entry name" value="HATPase_c"/>
    <property type="match status" value="1"/>
</dbReference>
<dbReference type="PROSITE" id="PS50885">
    <property type="entry name" value="HAMP"/>
    <property type="match status" value="1"/>
</dbReference>
<proteinExistence type="predicted"/>
<evidence type="ECO:0000313" key="17">
    <source>
        <dbReference type="EMBL" id="AFM41704.1"/>
    </source>
</evidence>
<dbReference type="InterPro" id="IPR003594">
    <property type="entry name" value="HATPase_dom"/>
</dbReference>
<keyword evidence="9 17" id="KW-0418">Kinase</keyword>
<dbReference type="EC" id="2.7.13.3" evidence="3"/>
<dbReference type="InterPro" id="IPR036097">
    <property type="entry name" value="HisK_dim/P_sf"/>
</dbReference>
<dbReference type="InterPro" id="IPR036890">
    <property type="entry name" value="HATPase_C_sf"/>
</dbReference>
<organism evidence="17 18">
    <name type="scientific">Desulfosporosinus acidiphilus (strain DSM 22704 / JCM 16185 / SJ4)</name>
    <dbReference type="NCBI Taxonomy" id="646529"/>
    <lineage>
        <taxon>Bacteria</taxon>
        <taxon>Bacillati</taxon>
        <taxon>Bacillota</taxon>
        <taxon>Clostridia</taxon>
        <taxon>Eubacteriales</taxon>
        <taxon>Desulfitobacteriaceae</taxon>
        <taxon>Desulfosporosinus</taxon>
    </lineage>
</organism>
<dbReference type="AlphaFoldDB" id="I4D7D0"/>
<name>I4D7D0_DESAJ</name>
<keyword evidence="18" id="KW-1185">Reference proteome</keyword>
<dbReference type="Pfam" id="PF02518">
    <property type="entry name" value="HATPase_c"/>
    <property type="match status" value="1"/>
</dbReference>
<dbReference type="CDD" id="cd00075">
    <property type="entry name" value="HATPase"/>
    <property type="match status" value="1"/>
</dbReference>
<dbReference type="STRING" id="646529.Desaci_2779"/>
<evidence type="ECO:0000256" key="3">
    <source>
        <dbReference type="ARBA" id="ARBA00012438"/>
    </source>
</evidence>
<dbReference type="GO" id="GO:0005524">
    <property type="term" value="F:ATP binding"/>
    <property type="evidence" value="ECO:0007669"/>
    <property type="project" value="UniProtKB-KW"/>
</dbReference>
<feature type="domain" description="HAMP" evidence="16">
    <location>
        <begin position="183"/>
        <end position="235"/>
    </location>
</feature>
<evidence type="ECO:0000256" key="2">
    <source>
        <dbReference type="ARBA" id="ARBA00004651"/>
    </source>
</evidence>
<dbReference type="SUPFAM" id="SSF158472">
    <property type="entry name" value="HAMP domain-like"/>
    <property type="match status" value="1"/>
</dbReference>
<dbReference type="Gene3D" id="1.10.287.130">
    <property type="match status" value="1"/>
</dbReference>
<keyword evidence="4" id="KW-1003">Cell membrane</keyword>
<dbReference type="GO" id="GO:0005886">
    <property type="term" value="C:plasma membrane"/>
    <property type="evidence" value="ECO:0007669"/>
    <property type="project" value="UniProtKB-SubCell"/>
</dbReference>
<evidence type="ECO:0000256" key="8">
    <source>
        <dbReference type="ARBA" id="ARBA00022741"/>
    </source>
</evidence>
<evidence type="ECO:0000256" key="4">
    <source>
        <dbReference type="ARBA" id="ARBA00022475"/>
    </source>
</evidence>
<dbReference type="PROSITE" id="PS50109">
    <property type="entry name" value="HIS_KIN"/>
    <property type="match status" value="1"/>
</dbReference>
<sequence length="466" mass="51562">MRKKLFLSTLIITLITLTFSILAVDLVFHRQFSNYLTRTNETLVEQLPSRLSSAYQSKGTWDPASLQEISQSLPAGTIVTLTDPSGNQIATLSNMMGGMMNGQGGMSMGMSMFSTSNTNWKTKTLTVSGPQGVLAKAIIRYPSSAPIINPQDVQFQSSVLYSILFAGSLALAFGIILSYFTSRHLVTPLKRLTQAADRIGKGHLDERVDILTKDEVGQLAVAFNVMVNNLKRQETLRKQFTADIAHELRTPLTSIKSYIEAFQDNVLPADEENLSSIHEEIDRLVDLASDLRDLNVAEMGALTPSFEPVDINHLLETVIRNLTPLMQEKQLALNWNPPPASVMMQGDGRLLTRLFYNLIHNAYRYSNIGGQVTVTLTPDPDCSTIRVKNTGSGIPEEELPFIFERFYRADKSRTRETGGSGIGLALVRQITTLHQGTIEVQSKVGQETEFIVQLPLKFKGGPTILN</sequence>
<evidence type="ECO:0000259" key="16">
    <source>
        <dbReference type="PROSITE" id="PS50885"/>
    </source>
</evidence>
<keyword evidence="11 14" id="KW-1133">Transmembrane helix</keyword>
<dbReference type="eggNOG" id="COG3850">
    <property type="taxonomic scope" value="Bacteria"/>
</dbReference>
<keyword evidence="5" id="KW-0597">Phosphoprotein</keyword>
<evidence type="ECO:0000259" key="15">
    <source>
        <dbReference type="PROSITE" id="PS50109"/>
    </source>
</evidence>
<dbReference type="Gene3D" id="3.30.565.10">
    <property type="entry name" value="Histidine kinase-like ATPase, C-terminal domain"/>
    <property type="match status" value="1"/>
</dbReference>
<dbReference type="HOGENOM" id="CLU_000445_89_6_9"/>
<dbReference type="SUPFAM" id="SSF55874">
    <property type="entry name" value="ATPase domain of HSP90 chaperone/DNA topoisomerase II/histidine kinase"/>
    <property type="match status" value="1"/>
</dbReference>
<dbReference type="eggNOG" id="COG5002">
    <property type="taxonomic scope" value="Bacteria"/>
</dbReference>
<dbReference type="PRINTS" id="PR00344">
    <property type="entry name" value="BCTRLSENSOR"/>
</dbReference>
<dbReference type="InterPro" id="IPR003661">
    <property type="entry name" value="HisK_dim/P_dom"/>
</dbReference>
<dbReference type="PANTHER" id="PTHR45528:SF1">
    <property type="entry name" value="SENSOR HISTIDINE KINASE CPXA"/>
    <property type="match status" value="1"/>
</dbReference>
<dbReference type="Proteomes" id="UP000002892">
    <property type="component" value="Chromosome"/>
</dbReference>
<dbReference type="Pfam" id="PF00672">
    <property type="entry name" value="HAMP"/>
    <property type="match status" value="1"/>
</dbReference>
<evidence type="ECO:0000256" key="10">
    <source>
        <dbReference type="ARBA" id="ARBA00022840"/>
    </source>
</evidence>
<dbReference type="PANTHER" id="PTHR45528">
    <property type="entry name" value="SENSOR HISTIDINE KINASE CPXA"/>
    <property type="match status" value="1"/>
</dbReference>
<evidence type="ECO:0000256" key="14">
    <source>
        <dbReference type="SAM" id="Phobius"/>
    </source>
</evidence>
<keyword evidence="6" id="KW-0808">Transferase</keyword>
<dbReference type="RefSeq" id="WP_014827699.1">
    <property type="nucleotide sequence ID" value="NC_018068.1"/>
</dbReference>
<reference evidence="17 18" key="1">
    <citation type="journal article" date="2012" name="J. Bacteriol.">
        <title>Complete genome sequences of Desulfosporosinus orientis DSM765T, Desulfosporosinus youngiae DSM17734T, Desulfosporosinus meridiei DSM13257T, and Desulfosporosinus acidiphilus DSM22704T.</title>
        <authorList>
            <person name="Pester M."/>
            <person name="Brambilla E."/>
            <person name="Alazard D."/>
            <person name="Rattei T."/>
            <person name="Weinmaier T."/>
            <person name="Han J."/>
            <person name="Lucas S."/>
            <person name="Lapidus A."/>
            <person name="Cheng J.F."/>
            <person name="Goodwin L."/>
            <person name="Pitluck S."/>
            <person name="Peters L."/>
            <person name="Ovchinnikova G."/>
            <person name="Teshima H."/>
            <person name="Detter J.C."/>
            <person name="Han C.S."/>
            <person name="Tapia R."/>
            <person name="Land M.L."/>
            <person name="Hauser L."/>
            <person name="Kyrpides N.C."/>
            <person name="Ivanova N.N."/>
            <person name="Pagani I."/>
            <person name="Huntmann M."/>
            <person name="Wei C.L."/>
            <person name="Davenport K.W."/>
            <person name="Daligault H."/>
            <person name="Chain P.S."/>
            <person name="Chen A."/>
            <person name="Mavromatis K."/>
            <person name="Markowitz V."/>
            <person name="Szeto E."/>
            <person name="Mikhailova N."/>
            <person name="Pati A."/>
            <person name="Wagner M."/>
            <person name="Woyke T."/>
            <person name="Ollivier B."/>
            <person name="Klenk H.P."/>
            <person name="Spring S."/>
            <person name="Loy A."/>
        </authorList>
    </citation>
    <scope>NUCLEOTIDE SEQUENCE [LARGE SCALE GENOMIC DNA]</scope>
    <source>
        <strain evidence="18">DSM 22704 / JCM 16185 / SJ4</strain>
    </source>
</reference>
<dbReference type="Gene3D" id="6.10.340.10">
    <property type="match status" value="1"/>
</dbReference>
<evidence type="ECO:0000313" key="18">
    <source>
        <dbReference type="Proteomes" id="UP000002892"/>
    </source>
</evidence>
<dbReference type="GO" id="GO:0000155">
    <property type="term" value="F:phosphorelay sensor kinase activity"/>
    <property type="evidence" value="ECO:0007669"/>
    <property type="project" value="InterPro"/>
</dbReference>
<evidence type="ECO:0000256" key="9">
    <source>
        <dbReference type="ARBA" id="ARBA00022777"/>
    </source>
</evidence>
<evidence type="ECO:0000256" key="6">
    <source>
        <dbReference type="ARBA" id="ARBA00022679"/>
    </source>
</evidence>
<comment type="catalytic activity">
    <reaction evidence="1">
        <text>ATP + protein L-histidine = ADP + protein N-phospho-L-histidine.</text>
        <dbReference type="EC" id="2.7.13.3"/>
    </reaction>
</comment>
<keyword evidence="10" id="KW-0067">ATP-binding</keyword>
<evidence type="ECO:0000256" key="5">
    <source>
        <dbReference type="ARBA" id="ARBA00022553"/>
    </source>
</evidence>
<dbReference type="EMBL" id="CP003639">
    <property type="protein sequence ID" value="AFM41704.1"/>
    <property type="molecule type" value="Genomic_DNA"/>
</dbReference>
<keyword evidence="13 14" id="KW-0472">Membrane</keyword>
<dbReference type="OrthoDB" id="9813151at2"/>
<dbReference type="SMART" id="SM00388">
    <property type="entry name" value="HisKA"/>
    <property type="match status" value="1"/>
</dbReference>
<evidence type="ECO:0000256" key="7">
    <source>
        <dbReference type="ARBA" id="ARBA00022692"/>
    </source>
</evidence>
<dbReference type="InterPro" id="IPR050398">
    <property type="entry name" value="HssS/ArlS-like"/>
</dbReference>
<dbReference type="CDD" id="cd00082">
    <property type="entry name" value="HisKA"/>
    <property type="match status" value="1"/>
</dbReference>
<dbReference type="InterPro" id="IPR004358">
    <property type="entry name" value="Sig_transdc_His_kin-like_C"/>
</dbReference>
<dbReference type="FunFam" id="3.30.565.10:FF:000006">
    <property type="entry name" value="Sensor histidine kinase WalK"/>
    <property type="match status" value="1"/>
</dbReference>
<dbReference type="KEGG" id="dai:Desaci_2779"/>
<protein>
    <recommendedName>
        <fullName evidence="3">histidine kinase</fullName>
        <ecNumber evidence="3">2.7.13.3</ecNumber>
    </recommendedName>
</protein>
<evidence type="ECO:0000256" key="12">
    <source>
        <dbReference type="ARBA" id="ARBA00023012"/>
    </source>
</evidence>
<accession>I4D7D0</accession>
<dbReference type="InterPro" id="IPR003660">
    <property type="entry name" value="HAMP_dom"/>
</dbReference>
<dbReference type="InterPro" id="IPR005467">
    <property type="entry name" value="His_kinase_dom"/>
</dbReference>
<evidence type="ECO:0000256" key="11">
    <source>
        <dbReference type="ARBA" id="ARBA00022989"/>
    </source>
</evidence>
<gene>
    <name evidence="17" type="ordered locus">Desaci_2779</name>
</gene>
<evidence type="ECO:0000256" key="13">
    <source>
        <dbReference type="ARBA" id="ARBA00023136"/>
    </source>
</evidence>
<comment type="subcellular location">
    <subcellularLocation>
        <location evidence="2">Cell membrane</location>
        <topology evidence="2">Multi-pass membrane protein</topology>
    </subcellularLocation>
</comment>
<keyword evidence="7 14" id="KW-0812">Transmembrane</keyword>
<keyword evidence="12" id="KW-0902">Two-component regulatory system</keyword>
<dbReference type="SUPFAM" id="SSF47384">
    <property type="entry name" value="Homodimeric domain of signal transducing histidine kinase"/>
    <property type="match status" value="1"/>
</dbReference>
<keyword evidence="8" id="KW-0547">Nucleotide-binding</keyword>
<feature type="transmembrane region" description="Helical" evidence="14">
    <location>
        <begin position="159"/>
        <end position="181"/>
    </location>
</feature>